<evidence type="ECO:0000256" key="1">
    <source>
        <dbReference type="PROSITE-ProRule" id="PRU00339"/>
    </source>
</evidence>
<dbReference type="SMART" id="SM00028">
    <property type="entry name" value="TPR"/>
    <property type="match status" value="4"/>
</dbReference>
<dbReference type="RefSeq" id="WP_250094875.1">
    <property type="nucleotide sequence ID" value="NZ_JAKRYL010000002.1"/>
</dbReference>
<keyword evidence="3" id="KW-1185">Reference proteome</keyword>
<reference evidence="2" key="1">
    <citation type="submission" date="2022-02" db="EMBL/GenBank/DDBJ databases">
        <title>Halalkalibacter sp. nov. isolated from Lonar Lake, India.</title>
        <authorList>
            <person name="Joshi A."/>
            <person name="Thite S."/>
            <person name="Lodha T."/>
        </authorList>
    </citation>
    <scope>NUCLEOTIDE SEQUENCE</scope>
    <source>
        <strain evidence="2">MEB205</strain>
    </source>
</reference>
<dbReference type="Proteomes" id="UP001139150">
    <property type="component" value="Unassembled WGS sequence"/>
</dbReference>
<keyword evidence="1" id="KW-0802">TPR repeat</keyword>
<organism evidence="2 3">
    <name type="scientific">Halalkalibacter alkaliphilus</name>
    <dbReference type="NCBI Taxonomy" id="2917993"/>
    <lineage>
        <taxon>Bacteria</taxon>
        <taxon>Bacillati</taxon>
        <taxon>Bacillota</taxon>
        <taxon>Bacilli</taxon>
        <taxon>Bacillales</taxon>
        <taxon>Bacillaceae</taxon>
        <taxon>Halalkalibacter</taxon>
    </lineage>
</organism>
<sequence length="327" mass="38208">MNDWITSWNAIYENIEKKWTFMSEAEQENHLKYLEETAGTLLDKWTELDEKINELKDPKKEREPSFSYTSKGTTFYELEMFEQAARTLKQESGNGPNDELRRLYLGFAYLFSEQLEEAKEAFLYIIQVSIYPALKHFAHVGLGCVQTREERLDDAIVSFEKANDLTSSLDVVYNLGICYFFNEVFHIAKQYFLSYIKQVPDDGEAFFFLGCCQWQDGNLDEAWTSWTTSISLLDSEESLLALAYVCEWHGYHQAAIHCYKRVQEKHLGSVNVLHGLAWNYALLDDKTNALRIFHEAMRLDPNNKNITYSLNWLQKSWPEISELQLVD</sequence>
<dbReference type="PROSITE" id="PS50005">
    <property type="entry name" value="TPR"/>
    <property type="match status" value="1"/>
</dbReference>
<dbReference type="InterPro" id="IPR011990">
    <property type="entry name" value="TPR-like_helical_dom_sf"/>
</dbReference>
<comment type="caution">
    <text evidence="2">The sequence shown here is derived from an EMBL/GenBank/DDBJ whole genome shotgun (WGS) entry which is preliminary data.</text>
</comment>
<dbReference type="SUPFAM" id="SSF81901">
    <property type="entry name" value="HCP-like"/>
    <property type="match status" value="1"/>
</dbReference>
<evidence type="ECO:0000313" key="3">
    <source>
        <dbReference type="Proteomes" id="UP001139150"/>
    </source>
</evidence>
<dbReference type="AlphaFoldDB" id="A0A9X1ZUW0"/>
<name>A0A9X1ZUW0_9BACI</name>
<dbReference type="Gene3D" id="1.25.40.10">
    <property type="entry name" value="Tetratricopeptide repeat domain"/>
    <property type="match status" value="1"/>
</dbReference>
<dbReference type="InterPro" id="IPR019734">
    <property type="entry name" value="TPR_rpt"/>
</dbReference>
<gene>
    <name evidence="2" type="ORF">MF646_02300</name>
</gene>
<feature type="repeat" description="TPR" evidence="1">
    <location>
        <begin position="270"/>
        <end position="303"/>
    </location>
</feature>
<dbReference type="EMBL" id="JAKRYL010000002">
    <property type="protein sequence ID" value="MCL7745944.1"/>
    <property type="molecule type" value="Genomic_DNA"/>
</dbReference>
<evidence type="ECO:0000313" key="2">
    <source>
        <dbReference type="EMBL" id="MCL7745944.1"/>
    </source>
</evidence>
<protein>
    <submittedName>
        <fullName evidence="2">Tetratricopeptide repeat protein</fullName>
    </submittedName>
</protein>
<proteinExistence type="predicted"/>
<accession>A0A9X1ZUW0</accession>
<dbReference type="PANTHER" id="PTHR12558:SF13">
    <property type="entry name" value="CELL DIVISION CYCLE PROTEIN 27 HOMOLOG"/>
    <property type="match status" value="1"/>
</dbReference>
<dbReference type="PANTHER" id="PTHR12558">
    <property type="entry name" value="CELL DIVISION CYCLE 16,23,27"/>
    <property type="match status" value="1"/>
</dbReference>